<dbReference type="InterPro" id="IPR031755">
    <property type="entry name" value="Inhibitor_I66"/>
</dbReference>
<evidence type="ECO:0000313" key="1">
    <source>
        <dbReference type="EMBL" id="KIN98343.1"/>
    </source>
</evidence>
<proteinExistence type="predicted"/>
<accession>A0A0C3NSZ2</accession>
<dbReference type="Pfam" id="PF16850">
    <property type="entry name" value="Inhibitor_I66"/>
    <property type="match status" value="1"/>
</dbReference>
<gene>
    <name evidence="1" type="ORF">M404DRAFT_1005479</name>
</gene>
<feature type="non-terminal residue" evidence="1">
    <location>
        <position position="149"/>
    </location>
</feature>
<dbReference type="InParanoid" id="A0A0C3NSZ2"/>
<dbReference type="CDD" id="cd23428">
    <property type="entry name" value="beta-trefoil_Ricin_SPI"/>
    <property type="match status" value="1"/>
</dbReference>
<dbReference type="AlphaFoldDB" id="A0A0C3NSZ2"/>
<reference evidence="1 2" key="1">
    <citation type="submission" date="2014-04" db="EMBL/GenBank/DDBJ databases">
        <authorList>
            <consortium name="DOE Joint Genome Institute"/>
            <person name="Kuo A."/>
            <person name="Kohler A."/>
            <person name="Costa M.D."/>
            <person name="Nagy L.G."/>
            <person name="Floudas D."/>
            <person name="Copeland A."/>
            <person name="Barry K.W."/>
            <person name="Cichocki N."/>
            <person name="Veneault-Fourrey C."/>
            <person name="LaButti K."/>
            <person name="Lindquist E.A."/>
            <person name="Lipzen A."/>
            <person name="Lundell T."/>
            <person name="Morin E."/>
            <person name="Murat C."/>
            <person name="Sun H."/>
            <person name="Tunlid A."/>
            <person name="Henrissat B."/>
            <person name="Grigoriev I.V."/>
            <person name="Hibbett D.S."/>
            <person name="Martin F."/>
            <person name="Nordberg H.P."/>
            <person name="Cantor M.N."/>
            <person name="Hua S.X."/>
        </authorList>
    </citation>
    <scope>NUCLEOTIDE SEQUENCE [LARGE SCALE GENOMIC DNA]</scope>
    <source>
        <strain evidence="1 2">Marx 270</strain>
    </source>
</reference>
<dbReference type="OrthoDB" id="3439489at2759"/>
<dbReference type="GO" id="GO:0004867">
    <property type="term" value="F:serine-type endopeptidase inhibitor activity"/>
    <property type="evidence" value="ECO:0007669"/>
    <property type="project" value="InterPro"/>
</dbReference>
<organism evidence="1 2">
    <name type="scientific">Pisolithus tinctorius Marx 270</name>
    <dbReference type="NCBI Taxonomy" id="870435"/>
    <lineage>
        <taxon>Eukaryota</taxon>
        <taxon>Fungi</taxon>
        <taxon>Dikarya</taxon>
        <taxon>Basidiomycota</taxon>
        <taxon>Agaricomycotina</taxon>
        <taxon>Agaricomycetes</taxon>
        <taxon>Agaricomycetidae</taxon>
        <taxon>Boletales</taxon>
        <taxon>Sclerodermatineae</taxon>
        <taxon>Pisolithaceae</taxon>
        <taxon>Pisolithus</taxon>
    </lineage>
</organism>
<dbReference type="Gene3D" id="2.80.10.50">
    <property type="match status" value="1"/>
</dbReference>
<evidence type="ECO:0000313" key="2">
    <source>
        <dbReference type="Proteomes" id="UP000054217"/>
    </source>
</evidence>
<dbReference type="HOGENOM" id="CLU_115968_4_0_1"/>
<name>A0A0C3NSZ2_PISTI</name>
<sequence>MPNNLKVDEEVVIYSTLDGNPYVGVPPILPTILPVNLIDRASGVQPPRFIFQRVGVDTYLLTINGLQVVELDGRLFAVVEGAAQEWVVTYRSNHDAYTITKRLDSPEEIGWIAPTEGENRQIRVGPLIVGRSFPPFYPPTELFKFEFPN</sequence>
<dbReference type="Proteomes" id="UP000054217">
    <property type="component" value="Unassembled WGS sequence"/>
</dbReference>
<protein>
    <submittedName>
        <fullName evidence="1">Uncharacterized protein</fullName>
    </submittedName>
</protein>
<keyword evidence="2" id="KW-1185">Reference proteome</keyword>
<reference evidence="2" key="2">
    <citation type="submission" date="2015-01" db="EMBL/GenBank/DDBJ databases">
        <title>Evolutionary Origins and Diversification of the Mycorrhizal Mutualists.</title>
        <authorList>
            <consortium name="DOE Joint Genome Institute"/>
            <consortium name="Mycorrhizal Genomics Consortium"/>
            <person name="Kohler A."/>
            <person name="Kuo A."/>
            <person name="Nagy L.G."/>
            <person name="Floudas D."/>
            <person name="Copeland A."/>
            <person name="Barry K.W."/>
            <person name="Cichocki N."/>
            <person name="Veneault-Fourrey C."/>
            <person name="LaButti K."/>
            <person name="Lindquist E.A."/>
            <person name="Lipzen A."/>
            <person name="Lundell T."/>
            <person name="Morin E."/>
            <person name="Murat C."/>
            <person name="Riley R."/>
            <person name="Ohm R."/>
            <person name="Sun H."/>
            <person name="Tunlid A."/>
            <person name="Henrissat B."/>
            <person name="Grigoriev I.V."/>
            <person name="Hibbett D.S."/>
            <person name="Martin F."/>
        </authorList>
    </citation>
    <scope>NUCLEOTIDE SEQUENCE [LARGE SCALE GENOMIC DNA]</scope>
    <source>
        <strain evidence="2">Marx 270</strain>
    </source>
</reference>
<dbReference type="STRING" id="870435.A0A0C3NSZ2"/>
<dbReference type="EMBL" id="KN832017">
    <property type="protein sequence ID" value="KIN98343.1"/>
    <property type="molecule type" value="Genomic_DNA"/>
</dbReference>